<dbReference type="PROSITE" id="PS51379">
    <property type="entry name" value="4FE4S_FER_2"/>
    <property type="match status" value="1"/>
</dbReference>
<feature type="domain" description="Zn(2)-C6 fungal-type" evidence="5">
    <location>
        <begin position="28"/>
        <end position="57"/>
    </location>
</feature>
<accession>A0A2G8RTN6</accession>
<dbReference type="GO" id="GO:0000981">
    <property type="term" value="F:DNA-binding transcription factor activity, RNA polymerase II-specific"/>
    <property type="evidence" value="ECO:0007669"/>
    <property type="project" value="InterPro"/>
</dbReference>
<evidence type="ECO:0000256" key="1">
    <source>
        <dbReference type="ARBA" id="ARBA00004123"/>
    </source>
</evidence>
<evidence type="ECO:0000313" key="7">
    <source>
        <dbReference type="EMBL" id="PIL24844.1"/>
    </source>
</evidence>
<evidence type="ECO:0000256" key="3">
    <source>
        <dbReference type="ARBA" id="ARBA00023242"/>
    </source>
</evidence>
<reference evidence="7 8" key="1">
    <citation type="journal article" date="2015" name="Sci. Rep.">
        <title>Chromosome-level genome map provides insights into diverse defense mechanisms in the medicinal fungus Ganoderma sinense.</title>
        <authorList>
            <person name="Zhu Y."/>
            <person name="Xu J."/>
            <person name="Sun C."/>
            <person name="Zhou S."/>
            <person name="Xu H."/>
            <person name="Nelson D.R."/>
            <person name="Qian J."/>
            <person name="Song J."/>
            <person name="Luo H."/>
            <person name="Xiang L."/>
            <person name="Li Y."/>
            <person name="Xu Z."/>
            <person name="Ji A."/>
            <person name="Wang L."/>
            <person name="Lu S."/>
            <person name="Hayward A."/>
            <person name="Sun W."/>
            <person name="Li X."/>
            <person name="Schwartz D.C."/>
            <person name="Wang Y."/>
            <person name="Chen S."/>
        </authorList>
    </citation>
    <scope>NUCLEOTIDE SEQUENCE [LARGE SCALE GENOMIC DNA]</scope>
    <source>
        <strain evidence="7 8">ZZ0214-1</strain>
    </source>
</reference>
<protein>
    <submittedName>
        <fullName evidence="7">Transcription factor</fullName>
    </submittedName>
</protein>
<evidence type="ECO:0000256" key="2">
    <source>
        <dbReference type="ARBA" id="ARBA00022723"/>
    </source>
</evidence>
<dbReference type="STRING" id="1077348.A0A2G8RTN6"/>
<dbReference type="SUPFAM" id="SSF57701">
    <property type="entry name" value="Zn2/Cys6 DNA-binding domain"/>
    <property type="match status" value="1"/>
</dbReference>
<evidence type="ECO:0000313" key="8">
    <source>
        <dbReference type="Proteomes" id="UP000230002"/>
    </source>
</evidence>
<gene>
    <name evidence="7" type="ORF">GSI_12730</name>
</gene>
<comment type="subcellular location">
    <subcellularLocation>
        <location evidence="1">Nucleus</location>
    </subcellularLocation>
</comment>
<dbReference type="Pfam" id="PF04082">
    <property type="entry name" value="Fungal_trans"/>
    <property type="match status" value="1"/>
</dbReference>
<dbReference type="OrthoDB" id="424974at2759"/>
<feature type="compositionally biased region" description="Low complexity" evidence="4">
    <location>
        <begin position="710"/>
        <end position="724"/>
    </location>
</feature>
<dbReference type="GO" id="GO:0003677">
    <property type="term" value="F:DNA binding"/>
    <property type="evidence" value="ECO:0007669"/>
    <property type="project" value="InterPro"/>
</dbReference>
<keyword evidence="2" id="KW-0479">Metal-binding</keyword>
<proteinExistence type="predicted"/>
<evidence type="ECO:0000256" key="4">
    <source>
        <dbReference type="SAM" id="MobiDB-lite"/>
    </source>
</evidence>
<keyword evidence="3" id="KW-0539">Nucleus</keyword>
<dbReference type="GO" id="GO:0008270">
    <property type="term" value="F:zinc ion binding"/>
    <property type="evidence" value="ECO:0007669"/>
    <property type="project" value="InterPro"/>
</dbReference>
<feature type="region of interest" description="Disordered" evidence="4">
    <location>
        <begin position="676"/>
        <end position="740"/>
    </location>
</feature>
<feature type="region of interest" description="Disordered" evidence="4">
    <location>
        <begin position="827"/>
        <end position="847"/>
    </location>
</feature>
<dbReference type="CDD" id="cd12148">
    <property type="entry name" value="fungal_TF_MHR"/>
    <property type="match status" value="1"/>
</dbReference>
<dbReference type="SMART" id="SM00906">
    <property type="entry name" value="Fungal_trans"/>
    <property type="match status" value="1"/>
</dbReference>
<feature type="compositionally biased region" description="Polar residues" evidence="4">
    <location>
        <begin position="836"/>
        <end position="846"/>
    </location>
</feature>
<dbReference type="InterPro" id="IPR007219">
    <property type="entry name" value="XnlR_reg_dom"/>
</dbReference>
<evidence type="ECO:0000259" key="6">
    <source>
        <dbReference type="PROSITE" id="PS51379"/>
    </source>
</evidence>
<dbReference type="GO" id="GO:0006351">
    <property type="term" value="P:DNA-templated transcription"/>
    <property type="evidence" value="ECO:0007669"/>
    <property type="project" value="InterPro"/>
</dbReference>
<feature type="domain" description="4Fe-4S ferredoxin-type" evidence="6">
    <location>
        <begin position="35"/>
        <end position="67"/>
    </location>
</feature>
<dbReference type="Proteomes" id="UP000230002">
    <property type="component" value="Unassembled WGS sequence"/>
</dbReference>
<dbReference type="InterPro" id="IPR050613">
    <property type="entry name" value="Sec_Metabolite_Reg"/>
</dbReference>
<feature type="compositionally biased region" description="Basic residues" evidence="4">
    <location>
        <begin position="677"/>
        <end position="686"/>
    </location>
</feature>
<comment type="caution">
    <text evidence="7">The sequence shown here is derived from an EMBL/GenBank/DDBJ whole genome shotgun (WGS) entry which is preliminary data.</text>
</comment>
<dbReference type="InterPro" id="IPR017896">
    <property type="entry name" value="4Fe4S_Fe-S-bd"/>
</dbReference>
<dbReference type="CDD" id="cd00067">
    <property type="entry name" value="GAL4"/>
    <property type="match status" value="1"/>
</dbReference>
<dbReference type="PANTHER" id="PTHR31001:SF56">
    <property type="entry name" value="ZN(2)-C6 FUNGAL-TYPE DOMAIN-CONTAINING PROTEIN"/>
    <property type="match status" value="1"/>
</dbReference>
<dbReference type="InterPro" id="IPR001138">
    <property type="entry name" value="Zn2Cys6_DnaBD"/>
</dbReference>
<sequence length="946" mass="104325">MPTEPRRNSRKISTDDDIELKRARGEISCAECRRLKLKCDKKIPCGSCVRRGCTSICPNGSLSAGQGTRFILADTEQLHRKISEMSERIRQLEDALAIFQAGISHERHPLLRDELLTIKFGPEVRRTVDEEHKRDMLSASIDALGTLTVGEHGESKYFGRSAGSETMLSQTGLDSEGETAPALEAELGDIAIAFPLAIIEDGTDALLQKLEAQLPPQPRAWALCETYLEHLSWWCRPVKREELINDVLIPIYNCKKDPTKTTYFRGDNDEEGKIPHLLSVLFFVFALGSLLDLTLPPCSAEAELYYRLGRSALSLRSIFDSQEIETVQALIHMGEYHSLCTQRWSLESAWRIISLASKIAQSLGLHRDSAAWKLSDKAVQRRRNLFWELFSLEMIHCMSLGRPPSLTFNHIDCELPDDDEASVGDDGSNLGGYWAFKHSFTRDVYTIVIEGMLSAKPPSYAKVLEYDRQIRQTTLPNVRLYLRPDEANYSNPSVVLRSFFLSHFRSITMIHIHRTFFAQALLDHPTNPLSSPYAPSFLAASRCASILLRSFLHHWNRSPEICSRFWGMWTHAFSAAVILGSTVTRSPNATMAPSALTDLDLAVDFFERGAQLSPRARQALPILKNLKERALRAFNEYRNRHMTPSLDIQLRIGPEDQFQDELAIFGGQTRVVTNKFLSRRRHKIPSRPRAERERAERGEADMPVSPSQATSPGPTSGSCTSPQSASTPSDDGVAPLPPQVEDQMEDVHPSLMEYLSLFPSAASISVVNSQQQAGPSQHPQSNLMDISAVSPSISGSTSASVFASSAGAGPSAFSPMHVQSPTMAAATATSPTPMTGIQSQPQQGVPSTADPLSFLNVLPETNGLGGVMADPSFFSGLAQDPAALDANIFNSAFGGGDFGDQWNSLMRETGLFDAQGNFKQDNRMSSPTATVTGEQQGSSGELYPTF</sequence>
<dbReference type="PROSITE" id="PS50048">
    <property type="entry name" value="ZN2_CY6_FUNGAL_2"/>
    <property type="match status" value="1"/>
</dbReference>
<dbReference type="Pfam" id="PF00172">
    <property type="entry name" value="Zn_clus"/>
    <property type="match status" value="1"/>
</dbReference>
<dbReference type="Gene3D" id="4.10.240.10">
    <property type="entry name" value="Zn(2)-C6 fungal-type DNA-binding domain"/>
    <property type="match status" value="1"/>
</dbReference>
<dbReference type="AlphaFoldDB" id="A0A2G8RTN6"/>
<dbReference type="PANTHER" id="PTHR31001">
    <property type="entry name" value="UNCHARACTERIZED TRANSCRIPTIONAL REGULATORY PROTEIN"/>
    <property type="match status" value="1"/>
</dbReference>
<organism evidence="7 8">
    <name type="scientific">Ganoderma sinense ZZ0214-1</name>
    <dbReference type="NCBI Taxonomy" id="1077348"/>
    <lineage>
        <taxon>Eukaryota</taxon>
        <taxon>Fungi</taxon>
        <taxon>Dikarya</taxon>
        <taxon>Basidiomycota</taxon>
        <taxon>Agaricomycotina</taxon>
        <taxon>Agaricomycetes</taxon>
        <taxon>Polyporales</taxon>
        <taxon>Polyporaceae</taxon>
        <taxon>Ganoderma</taxon>
    </lineage>
</organism>
<name>A0A2G8RTN6_9APHY</name>
<dbReference type="PROSITE" id="PS00463">
    <property type="entry name" value="ZN2_CY6_FUNGAL_1"/>
    <property type="match status" value="1"/>
</dbReference>
<evidence type="ECO:0000259" key="5">
    <source>
        <dbReference type="PROSITE" id="PS50048"/>
    </source>
</evidence>
<feature type="compositionally biased region" description="Polar residues" evidence="4">
    <location>
        <begin position="918"/>
        <end position="939"/>
    </location>
</feature>
<dbReference type="SMART" id="SM00066">
    <property type="entry name" value="GAL4"/>
    <property type="match status" value="1"/>
</dbReference>
<keyword evidence="8" id="KW-1185">Reference proteome</keyword>
<dbReference type="GO" id="GO:0005634">
    <property type="term" value="C:nucleus"/>
    <property type="evidence" value="ECO:0007669"/>
    <property type="project" value="UniProtKB-SubCell"/>
</dbReference>
<feature type="region of interest" description="Disordered" evidence="4">
    <location>
        <begin position="918"/>
        <end position="946"/>
    </location>
</feature>
<dbReference type="EMBL" id="AYKW01000056">
    <property type="protein sequence ID" value="PIL24844.1"/>
    <property type="molecule type" value="Genomic_DNA"/>
</dbReference>
<dbReference type="InterPro" id="IPR036864">
    <property type="entry name" value="Zn2-C6_fun-type_DNA-bd_sf"/>
</dbReference>
<feature type="compositionally biased region" description="Basic and acidic residues" evidence="4">
    <location>
        <begin position="688"/>
        <end position="700"/>
    </location>
</feature>